<evidence type="ECO:0000256" key="2">
    <source>
        <dbReference type="ARBA" id="ARBA00005058"/>
    </source>
</evidence>
<keyword evidence="4 7" id="KW-0328">Glycosyltransferase</keyword>
<evidence type="ECO:0000256" key="6">
    <source>
        <dbReference type="ARBA" id="ARBA00048556"/>
    </source>
</evidence>
<dbReference type="OrthoDB" id="1523230at2"/>
<dbReference type="Gene3D" id="3.40.50.1580">
    <property type="entry name" value="Nucleoside phosphorylase domain"/>
    <property type="match status" value="1"/>
</dbReference>
<dbReference type="EMBL" id="LAYJ01000115">
    <property type="protein sequence ID" value="KKI49957.1"/>
    <property type="molecule type" value="Genomic_DNA"/>
</dbReference>
<keyword evidence="5 7" id="KW-0808">Transferase</keyword>
<feature type="binding site" evidence="8">
    <location>
        <position position="211"/>
    </location>
    <ligand>
        <name>phosphate</name>
        <dbReference type="ChEBI" id="CHEBI:43474"/>
    </ligand>
</feature>
<feature type="binding site" evidence="8">
    <location>
        <position position="28"/>
    </location>
    <ligand>
        <name>phosphate</name>
        <dbReference type="ChEBI" id="CHEBI:43474"/>
    </ligand>
</feature>
<evidence type="ECO:0000256" key="4">
    <source>
        <dbReference type="ARBA" id="ARBA00022676"/>
    </source>
</evidence>
<comment type="similarity">
    <text evidence="3 7">Belongs to the PNP/MTAP phosphorylase family.</text>
</comment>
<feature type="binding site" evidence="8">
    <location>
        <position position="112"/>
    </location>
    <ligand>
        <name>phosphate</name>
        <dbReference type="ChEBI" id="CHEBI:43474"/>
    </ligand>
</feature>
<evidence type="ECO:0000259" key="9">
    <source>
        <dbReference type="Pfam" id="PF01048"/>
    </source>
</evidence>
<protein>
    <recommendedName>
        <fullName evidence="7">Purine nucleoside phosphorylase</fullName>
        <ecNumber evidence="7">2.4.2.1</ecNumber>
    </recommendedName>
    <alternativeName>
        <fullName evidence="7">Inosine-guanosine phosphorylase</fullName>
    </alternativeName>
</protein>
<dbReference type="NCBIfam" id="TIGR01697">
    <property type="entry name" value="PNPH-PUNA-XAPA"/>
    <property type="match status" value="1"/>
</dbReference>
<dbReference type="RefSeq" id="WP_046444385.1">
    <property type="nucleotide sequence ID" value="NZ_LAYJ01000115.1"/>
</dbReference>
<dbReference type="NCBIfam" id="NF006054">
    <property type="entry name" value="PRK08202.1"/>
    <property type="match status" value="1"/>
</dbReference>
<gene>
    <name evidence="10" type="ORF">CHK_2573</name>
</gene>
<evidence type="ECO:0000256" key="7">
    <source>
        <dbReference type="PIRNR" id="PIRNR000477"/>
    </source>
</evidence>
<comment type="pathway">
    <text evidence="2 7">Purine metabolism; purine nucleoside salvage.</text>
</comment>
<evidence type="ECO:0000313" key="11">
    <source>
        <dbReference type="Proteomes" id="UP000034076"/>
    </source>
</evidence>
<accession>A0A0M2NHP6</accession>
<feature type="binding site" evidence="8">
    <location>
        <position position="60"/>
    </location>
    <ligand>
        <name>phosphate</name>
        <dbReference type="ChEBI" id="CHEBI:43474"/>
    </ligand>
</feature>
<comment type="caution">
    <text evidence="10">The sequence shown here is derived from an EMBL/GenBank/DDBJ whole genome shotgun (WGS) entry which is preliminary data.</text>
</comment>
<dbReference type="Pfam" id="PF01048">
    <property type="entry name" value="PNP_UDP_1"/>
    <property type="match status" value="1"/>
</dbReference>
<feature type="domain" description="Nucleoside phosphorylase" evidence="9">
    <location>
        <begin position="22"/>
        <end position="269"/>
    </location>
</feature>
<evidence type="ECO:0000256" key="3">
    <source>
        <dbReference type="ARBA" id="ARBA00006751"/>
    </source>
</evidence>
<organism evidence="10 11">
    <name type="scientific">Christensenella hongkongensis</name>
    <dbReference type="NCBI Taxonomy" id="270498"/>
    <lineage>
        <taxon>Bacteria</taxon>
        <taxon>Bacillati</taxon>
        <taxon>Bacillota</taxon>
        <taxon>Clostridia</taxon>
        <taxon>Christensenellales</taxon>
        <taxon>Christensenellaceae</taxon>
        <taxon>Christensenella</taxon>
    </lineage>
</organism>
<dbReference type="PANTHER" id="PTHR11904:SF9">
    <property type="entry name" value="PURINE NUCLEOSIDE PHOSPHORYLASE-RELATED"/>
    <property type="match status" value="1"/>
</dbReference>
<dbReference type="CDD" id="cd09009">
    <property type="entry name" value="PNP-EcPNPII_like"/>
    <property type="match status" value="1"/>
</dbReference>
<evidence type="ECO:0000313" key="10">
    <source>
        <dbReference type="EMBL" id="KKI49957.1"/>
    </source>
</evidence>
<feature type="binding site" evidence="8">
    <location>
        <position position="234"/>
    </location>
    <ligand>
        <name>a purine D-ribonucleoside</name>
        <dbReference type="ChEBI" id="CHEBI:142355"/>
    </ligand>
</feature>
<dbReference type="InterPro" id="IPR011268">
    <property type="entry name" value="Purine_phosphorylase"/>
</dbReference>
<dbReference type="UniPathway" id="UPA00606"/>
<dbReference type="GO" id="GO:0004731">
    <property type="term" value="F:purine-nucleoside phosphorylase activity"/>
    <property type="evidence" value="ECO:0007669"/>
    <property type="project" value="UniProtKB-EC"/>
</dbReference>
<proteinExistence type="inferred from homology"/>
<sequence length="276" mass="29326">MRERLTIAKNYIESKTDFKPEVVIVLGSGLGDYGDTVDEVVAEFCYADIPGFPVSTAPGHAGKLTFGCKEGKKIALLSGRFHCYEGYTASETVVPLRTLLMLGAKYVLLTNAAGGVNLDFSAGDLMVITDHINFSANNALTGPNIDELGPRFPDMSFAYSGELNDLLDEVAAEEKIDLQHGVYGYMVGPSYETPAEIRALRVLGADAVGMSTVHEVVAASHAGVKTVAISCISNLAAGVAKHALTMEEVMEAGKMVASKMRALVDGFLRKLGSAKL</sequence>
<evidence type="ECO:0000256" key="8">
    <source>
        <dbReference type="PIRSR" id="PIRSR000477-2"/>
    </source>
</evidence>
<dbReference type="PANTHER" id="PTHR11904">
    <property type="entry name" value="METHYLTHIOADENOSINE/PURINE NUCLEOSIDE PHOSPHORYLASE"/>
    <property type="match status" value="1"/>
</dbReference>
<keyword evidence="11" id="KW-1185">Reference proteome</keyword>
<feature type="binding site" evidence="8">
    <location>
        <position position="192"/>
    </location>
    <ligand>
        <name>a purine D-ribonucleoside</name>
        <dbReference type="ChEBI" id="CHEBI:142355"/>
    </ligand>
</feature>
<comment type="catalytic activity">
    <reaction evidence="6">
        <text>a purine 2'-deoxy-D-ribonucleoside + phosphate = a purine nucleobase + 2-deoxy-alpha-D-ribose 1-phosphate</text>
        <dbReference type="Rhea" id="RHEA:36431"/>
        <dbReference type="ChEBI" id="CHEBI:26386"/>
        <dbReference type="ChEBI" id="CHEBI:43474"/>
        <dbReference type="ChEBI" id="CHEBI:57259"/>
        <dbReference type="ChEBI" id="CHEBI:142361"/>
        <dbReference type="EC" id="2.4.2.1"/>
    </reaction>
</comment>
<dbReference type="InterPro" id="IPR000845">
    <property type="entry name" value="Nucleoside_phosphorylase_d"/>
</dbReference>
<dbReference type="AlphaFoldDB" id="A0A0M2NHP6"/>
<dbReference type="GO" id="GO:0009116">
    <property type="term" value="P:nucleoside metabolic process"/>
    <property type="evidence" value="ECO:0007669"/>
    <property type="project" value="InterPro"/>
</dbReference>
<name>A0A0M2NHP6_9FIRM</name>
<reference evidence="10 11" key="1">
    <citation type="submission" date="2015-04" db="EMBL/GenBank/DDBJ databases">
        <title>Draft genome sequence of bacteremic isolate Catabacter hongkongensis type strain HKU16T.</title>
        <authorList>
            <person name="Lau S.K."/>
            <person name="Teng J.L."/>
            <person name="Huang Y."/>
            <person name="Curreem S.O."/>
            <person name="Tsui S.K."/>
            <person name="Woo P.C."/>
        </authorList>
    </citation>
    <scope>NUCLEOTIDE SEQUENCE [LARGE SCALE GENOMIC DNA]</scope>
    <source>
        <strain evidence="10 11">HKU16</strain>
    </source>
</reference>
<dbReference type="PATRIC" id="fig|270498.16.peg.1318"/>
<dbReference type="STRING" id="270498.CHK_2573"/>
<dbReference type="SUPFAM" id="SSF53167">
    <property type="entry name" value="Purine and uridine phosphorylases"/>
    <property type="match status" value="1"/>
</dbReference>
<feature type="binding site" evidence="8">
    <location>
        <begin position="80"/>
        <end position="82"/>
    </location>
    <ligand>
        <name>phosphate</name>
        <dbReference type="ChEBI" id="CHEBI:43474"/>
    </ligand>
</feature>
<dbReference type="Proteomes" id="UP000034076">
    <property type="component" value="Unassembled WGS sequence"/>
</dbReference>
<dbReference type="EC" id="2.4.2.1" evidence="7"/>
<evidence type="ECO:0000256" key="5">
    <source>
        <dbReference type="ARBA" id="ARBA00022679"/>
    </source>
</evidence>
<dbReference type="InterPro" id="IPR035994">
    <property type="entry name" value="Nucleoside_phosphorylase_sf"/>
</dbReference>
<dbReference type="GO" id="GO:0005737">
    <property type="term" value="C:cytoplasm"/>
    <property type="evidence" value="ECO:0007669"/>
    <property type="project" value="TreeGrafter"/>
</dbReference>
<comment type="function">
    <text evidence="1">The purine nucleoside phosphorylases catalyze the phosphorolytic breakdown of the N-glycosidic bond in the beta-(deoxy)ribonucleoside molecules, with the formation of the corresponding free purine bases and pentose-1-phosphate. Cleaves guanosine, inosine, 2'-deoxyguanosine and 2'-deoxyinosine.</text>
</comment>
<evidence type="ECO:0000256" key="1">
    <source>
        <dbReference type="ARBA" id="ARBA00002678"/>
    </source>
</evidence>
<dbReference type="PIRSF" id="PIRSF000477">
    <property type="entry name" value="PurNPase"/>
    <property type="match status" value="1"/>
</dbReference>